<dbReference type="Proteomes" id="UP000887577">
    <property type="component" value="Unplaced"/>
</dbReference>
<evidence type="ECO:0000256" key="1">
    <source>
        <dbReference type="SAM" id="MobiDB-lite"/>
    </source>
</evidence>
<feature type="compositionally biased region" description="Basic and acidic residues" evidence="1">
    <location>
        <begin position="645"/>
        <end position="660"/>
    </location>
</feature>
<feature type="region of interest" description="Disordered" evidence="1">
    <location>
        <begin position="645"/>
        <end position="666"/>
    </location>
</feature>
<dbReference type="AlphaFoldDB" id="A0A914YVZ0"/>
<keyword evidence="3" id="KW-1185">Reference proteome</keyword>
<name>A0A914YVZ0_9BILA</name>
<dbReference type="Gene3D" id="3.40.50.300">
    <property type="entry name" value="P-loop containing nucleotide triphosphate hydrolases"/>
    <property type="match status" value="3"/>
</dbReference>
<dbReference type="InterPro" id="IPR027417">
    <property type="entry name" value="P-loop_NTPase"/>
</dbReference>
<organism evidence="3 4">
    <name type="scientific">Panagrolaimus superbus</name>
    <dbReference type="NCBI Taxonomy" id="310955"/>
    <lineage>
        <taxon>Eukaryota</taxon>
        <taxon>Metazoa</taxon>
        <taxon>Ecdysozoa</taxon>
        <taxon>Nematoda</taxon>
        <taxon>Chromadorea</taxon>
        <taxon>Rhabditida</taxon>
        <taxon>Tylenchina</taxon>
        <taxon>Panagrolaimomorpha</taxon>
        <taxon>Panagrolaimoidea</taxon>
        <taxon>Panagrolaimidae</taxon>
        <taxon>Panagrolaimus</taxon>
    </lineage>
</organism>
<evidence type="ECO:0000259" key="2">
    <source>
        <dbReference type="Pfam" id="PF00271"/>
    </source>
</evidence>
<reference evidence="4" key="1">
    <citation type="submission" date="2022-11" db="UniProtKB">
        <authorList>
            <consortium name="WormBaseParasite"/>
        </authorList>
    </citation>
    <scope>IDENTIFICATION</scope>
</reference>
<accession>A0A914YVZ0</accession>
<dbReference type="WBParaSite" id="PSU_v2.g4147.t1">
    <property type="protein sequence ID" value="PSU_v2.g4147.t1"/>
    <property type="gene ID" value="PSU_v2.g4147"/>
</dbReference>
<feature type="domain" description="Helicase C-terminal" evidence="2">
    <location>
        <begin position="315"/>
        <end position="410"/>
    </location>
</feature>
<feature type="region of interest" description="Disordered" evidence="1">
    <location>
        <begin position="26"/>
        <end position="54"/>
    </location>
</feature>
<dbReference type="SUPFAM" id="SSF52540">
    <property type="entry name" value="P-loop containing nucleoside triphosphate hydrolases"/>
    <property type="match status" value="2"/>
</dbReference>
<proteinExistence type="predicted"/>
<evidence type="ECO:0000313" key="3">
    <source>
        <dbReference type="Proteomes" id="UP000887577"/>
    </source>
</evidence>
<dbReference type="PANTHER" id="PTHR47958">
    <property type="entry name" value="ATP-DEPENDENT RNA HELICASE DBP3"/>
    <property type="match status" value="1"/>
</dbReference>
<dbReference type="Pfam" id="PF00271">
    <property type="entry name" value="Helicase_C"/>
    <property type="match status" value="1"/>
</dbReference>
<protein>
    <recommendedName>
        <fullName evidence="2">Helicase C-terminal domain-containing protein</fullName>
    </recommendedName>
</protein>
<dbReference type="InterPro" id="IPR001650">
    <property type="entry name" value="Helicase_C-like"/>
</dbReference>
<evidence type="ECO:0000313" key="4">
    <source>
        <dbReference type="WBParaSite" id="PSU_v2.g4147.t1"/>
    </source>
</evidence>
<sequence length="678" mass="77357">MQEKNYIHDQPHRITGTLPKYNSFIHGESRNGRNNRQNMAAQPLKPLGHGSKSLSEKNHDAFKLFEDGVGLTLNERNELEIIKNNFKRANQQNFSTFVQDAFKRADFIYEKGNKIISLYSLLEKELEKAQSVTEFSRIIIFTNSLSEICDVEYVLGKVSQNIPYLSFSSASSELIDDAAEMLLAGQIKVLILTGIYVTGNHNIYCDLVINFSLPSDVENFVLLLQNIKMYSKCITLVTTKFDFDLIRNFAELFKITDSDVPQSIIDVLYGKQNHALSDATNQLSINDTLVNLFDNVEHEYKVLRPYEKYYECATYLKNLLNGSNDIPRVIIITDSYNEIDRLLQRLQNQNIPFVTINDYTKDDEITSNLHKFYGGYFLISKDTHISGRDISCDIVINFSLSDSVEKYAKRLRNIKHKKCLTYIDGYNNRFLLRNISNILKSSNSEVPESLKNVLCWSNCGTVKIDDVFADTQIDGDKDEDEQAMLMASKCKKIEVISDMKKPQMCYNYILDCYRKVLDVPAMPKSLIFVNTAEEAKEVYKVIEGCGYPCRYLPENTSAEMIKEACNIPVLIVHDNICETVKNLYFKMIIHCSLPADIGTFINRLKTIKHESSYIYACVGRDTAIMNKIVEIVGASKYLKHDEDNSDETLKVETAETKSDENDGTVEDAGEISKTQALF</sequence>